<name>A0ACC3D6C4_9PEZI</name>
<proteinExistence type="predicted"/>
<feature type="non-terminal residue" evidence="1">
    <location>
        <position position="1"/>
    </location>
</feature>
<dbReference type="EMBL" id="JAWDJW010007320">
    <property type="protein sequence ID" value="KAK3062376.1"/>
    <property type="molecule type" value="Genomic_DNA"/>
</dbReference>
<protein>
    <submittedName>
        <fullName evidence="1">Uncharacterized protein</fullName>
    </submittedName>
</protein>
<sequence>HGDITGFSIVGNYYAVTHESGTGSAPKYGVVSQLPVVGDLVNPLLNLSVPRSFPDQVSVGYYESFLSNSVTVELAHTDHAVVYQYTLPQRLRPKIVVDVSHVLPSYRGLGWGQGYAGGSFETFSDRHYEGHGTYNNGWNLSPDWTIYFCGKFDQAPTGTRIFQGNGTVSSSYGNATSTAGKQRLGDHIEDEIPGNATLLSLVASSNARWNAEVFSKITTSSSNATNLGLLYVNLYGMHLLSSNKTGENPKWNSTEPYYDDVFTIWDIFRCTTSLYPILQPKAYEEQIRSLIDIWRHEGYMPDGRSSNYNGRVQGVSNADNVLADAFVKGVRGAVNWTDGFAALQKDVEVQPPNNYDPIAPEASTEEGRGALPDWIRYGWTTPAFTRAVSQAVEYSVNDFGLYQVSKTGLRIRRSILAGHGTGAIIGTLLPLLHLTTSWASLSRVTPMGPSYRKIRSIVASATGPMLTISTRRMPTP</sequence>
<organism evidence="1 2">
    <name type="scientific">Coniosporium uncinatum</name>
    <dbReference type="NCBI Taxonomy" id="93489"/>
    <lineage>
        <taxon>Eukaryota</taxon>
        <taxon>Fungi</taxon>
        <taxon>Dikarya</taxon>
        <taxon>Ascomycota</taxon>
        <taxon>Pezizomycotina</taxon>
        <taxon>Dothideomycetes</taxon>
        <taxon>Dothideomycetes incertae sedis</taxon>
        <taxon>Coniosporium</taxon>
    </lineage>
</organism>
<gene>
    <name evidence="1" type="ORF">LTS18_004175</name>
</gene>
<reference evidence="1" key="1">
    <citation type="submission" date="2024-09" db="EMBL/GenBank/DDBJ databases">
        <title>Black Yeasts Isolated from many extreme environments.</title>
        <authorList>
            <person name="Coleine C."/>
            <person name="Stajich J.E."/>
            <person name="Selbmann L."/>
        </authorList>
    </citation>
    <scope>NUCLEOTIDE SEQUENCE</scope>
    <source>
        <strain evidence="1">CCFEE 5737</strain>
    </source>
</reference>
<dbReference type="Proteomes" id="UP001186974">
    <property type="component" value="Unassembled WGS sequence"/>
</dbReference>
<keyword evidence="2" id="KW-1185">Reference proteome</keyword>
<accession>A0ACC3D6C4</accession>
<evidence type="ECO:0000313" key="1">
    <source>
        <dbReference type="EMBL" id="KAK3062376.1"/>
    </source>
</evidence>
<comment type="caution">
    <text evidence="1">The sequence shown here is derived from an EMBL/GenBank/DDBJ whole genome shotgun (WGS) entry which is preliminary data.</text>
</comment>
<evidence type="ECO:0000313" key="2">
    <source>
        <dbReference type="Proteomes" id="UP001186974"/>
    </source>
</evidence>